<comment type="caution">
    <text evidence="2">The sequence shown here is derived from an EMBL/GenBank/DDBJ whole genome shotgun (WGS) entry which is preliminary data.</text>
</comment>
<feature type="region of interest" description="Disordered" evidence="1">
    <location>
        <begin position="1345"/>
        <end position="1370"/>
    </location>
</feature>
<evidence type="ECO:0008006" key="4">
    <source>
        <dbReference type="Google" id="ProtNLM"/>
    </source>
</evidence>
<dbReference type="InterPro" id="IPR050875">
    <property type="entry name" value="Troponin_I"/>
</dbReference>
<dbReference type="OMA" id="ENDMLTW"/>
<evidence type="ECO:0000313" key="3">
    <source>
        <dbReference type="Proteomes" id="UP000195402"/>
    </source>
</evidence>
<name>A0A200RBS1_MACCD</name>
<organism evidence="2 3">
    <name type="scientific">Macleaya cordata</name>
    <name type="common">Five-seeded plume-poppy</name>
    <name type="synonym">Bocconia cordata</name>
    <dbReference type="NCBI Taxonomy" id="56857"/>
    <lineage>
        <taxon>Eukaryota</taxon>
        <taxon>Viridiplantae</taxon>
        <taxon>Streptophyta</taxon>
        <taxon>Embryophyta</taxon>
        <taxon>Tracheophyta</taxon>
        <taxon>Spermatophyta</taxon>
        <taxon>Magnoliopsida</taxon>
        <taxon>Ranunculales</taxon>
        <taxon>Papaveraceae</taxon>
        <taxon>Papaveroideae</taxon>
        <taxon>Macleaya</taxon>
    </lineage>
</organism>
<feature type="compositionally biased region" description="Basic and acidic residues" evidence="1">
    <location>
        <begin position="1635"/>
        <end position="1677"/>
    </location>
</feature>
<sequence length="1883" mass="208769">MSTLEKLFVQIFDRKNWIVDQLNQQKDLYDQYLASTLLINGIRPPSWLWNAGFEAGSSDLKELKKEDLISGLLFPPPRSNVPSSSIGCNTFYNRPIAAANNGLLSDHFFSETCASNKYFDVGERSTVVPKCPLNATNLEVECTLNCVPELDQTITSPQHQMDSRMSETYFDPVQSLARIQRSRSRQKALELRNSATEKSKKRPRKESCATVYTGRITRSRTSSEQPCHVKELLESATRKICSADKPLHLLQMLSCDDRDDDLHNPLDTQVIVERSTSGQKDLEINPENHPTKGDTTNEHSGITVRSQTPQPEINSAKGLVIPDNSSRVLVGRVTHSRSASMNKTPEHASPFNLMKELDTQVLLHEESSAAGIVGTDLVSDAPVDRHSICSSSKQEGFDGNTFVEDVEDSRLNETVVLSLQKERQDQSPQRRVTSLEFVGSLIKVPISSDPQHANPFNIMESDTQVLVHEETSATGILGAELVSDAPVDHHSICSISKQEGASMGANLNFFLSRPPSDGNTYVEPKQLIFDDVEDCMLNETFGLSLEKERRDRSPVMRTSFESIGSLMKVPISSDLHDKSVASVDKPLLEKDQRMEVDSKEKKLKVSLAHEEERFENVGREQAVCEISLTSAGNTSKLCSLSSRKGPFESHEGTVADRSPESNKISMQVSIESLSKITMSDDIHEKCSSYPDECLLKKDQSMEVVDTEEELKAYSGTHAEERLEFVGMDKTECNLLHHISSTSQTSNVTAPSSREGPFYTSDVVVDRSPGSITLSNQAPIESEKNVTSSNYIHERCASSIDAERLERDGEEDWKVFPNVPPDHESLESFEMGKIGFHIYPSSYTGRTSNVSPLSSRKETPNLDEYVIADTSPEGDKIIKRVSSTSNHLNAQKDSKIFPEDSKLDLNACSAPEESLTQLKKPDMLLEAPETGSSYAFATNSGKSSVLSQIVTQDISQIHDAGKSLYVVGPTSHEKNVGCPKSNDYSSTKNSVQSAKTISNVWENSWPQHKRRKIEGQSGKGFITSPRFRRVKPHQHEDNTCRNLKSAEAGLGTDLEFQHFPVPCNVEDFQSSVIESPVVEMSQNTKHLMIESFQYSAKLQTCEGELGRKLGTEEANIPLGFVQAHVLSSLGSSGKKQEDSQSCIEDVVGLGDPTSVAFDEKGLSNSQGEQNFMYLESTLNPGQMGSVEGDMQEKNSNLGELLYSHYDGLDHTDADQTMPELERFSISAPTEFIMSCIGGDTINFNELDLPSTTIERISVLEQLCRSSSMGTPLPHPSEYKHMDHNTWPSCNPMGAEIIPYLPGRSYSDCMPSSSCQSNCDAWSPYTPPVGKLCHNIISLSAGQCSKKQQSTNPELTPIHEDSASSSEENENLSKVVDQFQEGTSAIKKNSSTCRKPLFDITNNNPLELFSETENVYERGSLVDSANADLNFLGSQMGAKKKSIDGYGTEKRYKNKDKENQSLSLGGNGIGKPIKSPQSRFNKAKSSRSTMEKKGSQSFVEKGCKGTNIVSNIKSFVSFVQQKHSSAAMPTGRTRDHVKVKALEVAQAAKRQEEKKKNDREMKKEALNLERARRDKEKARQKELNQKQKEEEAKKKEAIAAERKRLREEEEEKKKERKRMCIEEERRQQKEQKRKLHAEKEEKELRYKTADEKERKRKGCPDEEIKHQNPKKVKDSDECTKKMETQTRTTTKVSASDTKKASIVHEDCVVLTESHDIEKVLRNLGKKNEDVVSVTGGIQEQAYDISPYKSSDDEEDEDLPNGKAFPSWSRPACICCLRALNVMVVCDFGHSLVKWVTKNTLGLGTGLYTVFALSHTSHWVVRDRGPADPLLISESQKETSGGCGGGGLCRGAEGCYSCVDDVICSAVDVVAAAATVVVAAAATVAL</sequence>
<dbReference type="PANTHER" id="PTHR13738">
    <property type="entry name" value="TROPONIN I"/>
    <property type="match status" value="1"/>
</dbReference>
<proteinExistence type="predicted"/>
<accession>A0A200RBS1</accession>
<feature type="region of interest" description="Disordered" evidence="1">
    <location>
        <begin position="182"/>
        <end position="213"/>
    </location>
</feature>
<feature type="compositionally biased region" description="Basic and acidic residues" evidence="1">
    <location>
        <begin position="187"/>
        <end position="198"/>
    </location>
</feature>
<dbReference type="InParanoid" id="A0A200RBS1"/>
<dbReference type="STRING" id="56857.A0A200RBS1"/>
<dbReference type="Proteomes" id="UP000195402">
    <property type="component" value="Unassembled WGS sequence"/>
</dbReference>
<evidence type="ECO:0000313" key="2">
    <source>
        <dbReference type="EMBL" id="OVA20123.1"/>
    </source>
</evidence>
<dbReference type="FunCoup" id="A0A200RBS1">
    <property type="interactions" value="458"/>
</dbReference>
<keyword evidence="3" id="KW-1185">Reference proteome</keyword>
<dbReference type="OrthoDB" id="681218at2759"/>
<feature type="region of interest" description="Disordered" evidence="1">
    <location>
        <begin position="1546"/>
        <end position="1677"/>
    </location>
</feature>
<gene>
    <name evidence="2" type="ORF">BVC80_1663g12</name>
</gene>
<feature type="compositionally biased region" description="Polar residues" evidence="1">
    <location>
        <begin position="298"/>
        <end position="309"/>
    </location>
</feature>
<evidence type="ECO:0000256" key="1">
    <source>
        <dbReference type="SAM" id="MobiDB-lite"/>
    </source>
</evidence>
<protein>
    <recommendedName>
        <fullName evidence="4">Inner centromere protein ARK-binding domain-containing protein</fullName>
    </recommendedName>
</protein>
<reference evidence="2 3" key="1">
    <citation type="journal article" date="2017" name="Mol. Plant">
        <title>The Genome of Medicinal Plant Macleaya cordata Provides New Insights into Benzylisoquinoline Alkaloids Metabolism.</title>
        <authorList>
            <person name="Liu X."/>
            <person name="Liu Y."/>
            <person name="Huang P."/>
            <person name="Ma Y."/>
            <person name="Qing Z."/>
            <person name="Tang Q."/>
            <person name="Cao H."/>
            <person name="Cheng P."/>
            <person name="Zheng Y."/>
            <person name="Yuan Z."/>
            <person name="Zhou Y."/>
            <person name="Liu J."/>
            <person name="Tang Z."/>
            <person name="Zhuo Y."/>
            <person name="Zhang Y."/>
            <person name="Yu L."/>
            <person name="Huang J."/>
            <person name="Yang P."/>
            <person name="Peng Q."/>
            <person name="Zhang J."/>
            <person name="Jiang W."/>
            <person name="Zhang Z."/>
            <person name="Lin K."/>
            <person name="Ro D.K."/>
            <person name="Chen X."/>
            <person name="Xiong X."/>
            <person name="Shang Y."/>
            <person name="Huang S."/>
            <person name="Zeng J."/>
        </authorList>
    </citation>
    <scope>NUCLEOTIDE SEQUENCE [LARGE SCALE GENOMIC DNA]</scope>
    <source>
        <strain evidence="3">cv. BLH2017</strain>
        <tissue evidence="2">Root</tissue>
    </source>
</reference>
<feature type="compositionally biased region" description="Basic and acidic residues" evidence="1">
    <location>
        <begin position="1547"/>
        <end position="1628"/>
    </location>
</feature>
<dbReference type="EMBL" id="MVGT01000146">
    <property type="protein sequence ID" value="OVA20123.1"/>
    <property type="molecule type" value="Genomic_DNA"/>
</dbReference>
<feature type="region of interest" description="Disordered" evidence="1">
    <location>
        <begin position="1451"/>
        <end position="1497"/>
    </location>
</feature>
<dbReference type="PANTHER" id="PTHR13738:SF1">
    <property type="entry name" value="TROPONIN I"/>
    <property type="match status" value="1"/>
</dbReference>
<feature type="region of interest" description="Disordered" evidence="1">
    <location>
        <begin position="281"/>
        <end position="309"/>
    </location>
</feature>